<dbReference type="SUPFAM" id="SSF47095">
    <property type="entry name" value="HMG-box"/>
    <property type="match status" value="1"/>
</dbReference>
<dbReference type="VEuPathDB" id="FungiDB:RhiirFUN_020292"/>
<evidence type="ECO:0008006" key="3">
    <source>
        <dbReference type="Google" id="ProtNLM"/>
    </source>
</evidence>
<sequence>MISNYSTRTLIKFDKHHCRNILVLKPNCEFLMWEFPSIIANSRYVRRTKRNNRRVKNINGFLLFYRHYLAAQKKYMQRPIRNGVEQSVEIRKTWNCAGKQIHDVYEKLAFQLKFVMNEFPISTYLMYNIDITFIPRITKNNYSQKDNRKVSKVFRFIIQIIINRY</sequence>
<dbReference type="AlphaFoldDB" id="A0A2P4Q9T1"/>
<evidence type="ECO:0000313" key="2">
    <source>
        <dbReference type="Proteomes" id="UP000018888"/>
    </source>
</evidence>
<name>A0A2P4Q9T1_RHIID</name>
<dbReference type="Proteomes" id="UP000018888">
    <property type="component" value="Unassembled WGS sequence"/>
</dbReference>
<comment type="caution">
    <text evidence="1">The sequence shown here is derived from an EMBL/GenBank/DDBJ whole genome shotgun (WGS) entry which is preliminary data.</text>
</comment>
<evidence type="ECO:0000313" key="1">
    <source>
        <dbReference type="EMBL" id="POG74400.1"/>
    </source>
</evidence>
<organism evidence="1 2">
    <name type="scientific">Rhizophagus irregularis (strain DAOM 181602 / DAOM 197198 / MUCL 43194)</name>
    <name type="common">Arbuscular mycorrhizal fungus</name>
    <name type="synonym">Glomus intraradices</name>
    <dbReference type="NCBI Taxonomy" id="747089"/>
    <lineage>
        <taxon>Eukaryota</taxon>
        <taxon>Fungi</taxon>
        <taxon>Fungi incertae sedis</taxon>
        <taxon>Mucoromycota</taxon>
        <taxon>Glomeromycotina</taxon>
        <taxon>Glomeromycetes</taxon>
        <taxon>Glomerales</taxon>
        <taxon>Glomeraceae</taxon>
        <taxon>Rhizophagus</taxon>
    </lineage>
</organism>
<keyword evidence="2" id="KW-1185">Reference proteome</keyword>
<gene>
    <name evidence="1" type="ORF">GLOIN_2v1576747</name>
</gene>
<protein>
    <recommendedName>
        <fullName evidence="3">MATA-HMG</fullName>
    </recommendedName>
</protein>
<reference evidence="1 2" key="1">
    <citation type="journal article" date="2013" name="Proc. Natl. Acad. Sci. U.S.A.">
        <title>Genome of an arbuscular mycorrhizal fungus provides insight into the oldest plant symbiosis.</title>
        <authorList>
            <person name="Tisserant E."/>
            <person name="Malbreil M."/>
            <person name="Kuo A."/>
            <person name="Kohler A."/>
            <person name="Symeonidi A."/>
            <person name="Balestrini R."/>
            <person name="Charron P."/>
            <person name="Duensing N."/>
            <person name="Frei Dit Frey N."/>
            <person name="Gianinazzi-Pearson V."/>
            <person name="Gilbert L.B."/>
            <person name="Handa Y."/>
            <person name="Herr J.R."/>
            <person name="Hijri M."/>
            <person name="Koul R."/>
            <person name="Kawaguchi M."/>
            <person name="Krajinski F."/>
            <person name="Lammers P.J."/>
            <person name="Masclaux F.G."/>
            <person name="Murat C."/>
            <person name="Morin E."/>
            <person name="Ndikumana S."/>
            <person name="Pagni M."/>
            <person name="Petitpierre D."/>
            <person name="Requena N."/>
            <person name="Rosikiewicz P."/>
            <person name="Riley R."/>
            <person name="Saito K."/>
            <person name="San Clemente H."/>
            <person name="Shapiro H."/>
            <person name="van Tuinen D."/>
            <person name="Becard G."/>
            <person name="Bonfante P."/>
            <person name="Paszkowski U."/>
            <person name="Shachar-Hill Y.Y."/>
            <person name="Tuskan G.A."/>
            <person name="Young P.W."/>
            <person name="Sanders I.R."/>
            <person name="Henrissat B."/>
            <person name="Rensing S.A."/>
            <person name="Grigoriev I.V."/>
            <person name="Corradi N."/>
            <person name="Roux C."/>
            <person name="Martin F."/>
        </authorList>
    </citation>
    <scope>NUCLEOTIDE SEQUENCE [LARGE SCALE GENOMIC DNA]</scope>
    <source>
        <strain evidence="1 2">DAOM 197198</strain>
    </source>
</reference>
<dbReference type="EMBL" id="AUPC02000072">
    <property type="protein sequence ID" value="POG74400.1"/>
    <property type="molecule type" value="Genomic_DNA"/>
</dbReference>
<accession>A0A2P4Q9T1</accession>
<dbReference type="InterPro" id="IPR036910">
    <property type="entry name" value="HMG_box_dom_sf"/>
</dbReference>
<proteinExistence type="predicted"/>
<reference evidence="1 2" key="2">
    <citation type="journal article" date="2018" name="New Phytol.">
        <title>High intraspecific genome diversity in the model arbuscular mycorrhizal symbiont Rhizophagus irregularis.</title>
        <authorList>
            <person name="Chen E.C.H."/>
            <person name="Morin E."/>
            <person name="Beaudet D."/>
            <person name="Noel J."/>
            <person name="Yildirir G."/>
            <person name="Ndikumana S."/>
            <person name="Charron P."/>
            <person name="St-Onge C."/>
            <person name="Giorgi J."/>
            <person name="Kruger M."/>
            <person name="Marton T."/>
            <person name="Ropars J."/>
            <person name="Grigoriev I.V."/>
            <person name="Hainaut M."/>
            <person name="Henrissat B."/>
            <person name="Roux C."/>
            <person name="Martin F."/>
            <person name="Corradi N."/>
        </authorList>
    </citation>
    <scope>NUCLEOTIDE SEQUENCE [LARGE SCALE GENOMIC DNA]</scope>
    <source>
        <strain evidence="1 2">DAOM 197198</strain>
    </source>
</reference>